<comment type="caution">
    <text evidence="1">The sequence shown here is derived from an EMBL/GenBank/DDBJ whole genome shotgun (WGS) entry which is preliminary data.</text>
</comment>
<reference evidence="1 2" key="2">
    <citation type="submission" date="2007-04" db="EMBL/GenBank/DDBJ databases">
        <title>Draft genome sequence of Ruminococcus obeum (ATCC 29174).</title>
        <authorList>
            <person name="Sudarsanam P."/>
            <person name="Ley R."/>
            <person name="Guruge J."/>
            <person name="Turnbaugh P.J."/>
            <person name="Mahowald M."/>
            <person name="Liep D."/>
            <person name="Gordon J."/>
        </authorList>
    </citation>
    <scope>NUCLEOTIDE SEQUENCE [LARGE SCALE GENOMIC DNA]</scope>
    <source>
        <strain evidence="1 2">ATCC 29174</strain>
    </source>
</reference>
<reference evidence="1 2" key="1">
    <citation type="submission" date="2007-03" db="EMBL/GenBank/DDBJ databases">
        <authorList>
            <person name="Fulton L."/>
            <person name="Clifton S."/>
            <person name="Fulton B."/>
            <person name="Xu J."/>
            <person name="Minx P."/>
            <person name="Pepin K.H."/>
            <person name="Johnson M."/>
            <person name="Thiruvilangam P."/>
            <person name="Bhonagiri V."/>
            <person name="Nash W.E."/>
            <person name="Mardis E.R."/>
            <person name="Wilson R.K."/>
        </authorList>
    </citation>
    <scope>NUCLEOTIDE SEQUENCE [LARGE SCALE GENOMIC DNA]</scope>
    <source>
        <strain evidence="1 2">ATCC 29174</strain>
    </source>
</reference>
<gene>
    <name evidence="1" type="ORF">RUMOBE_03476</name>
</gene>
<proteinExistence type="predicted"/>
<name>A5ZWT2_9FIRM</name>
<dbReference type="HOGENOM" id="CLU_3388292_0_0_9"/>
<accession>A5ZWT2</accession>
<organism evidence="1 2">
    <name type="scientific">Blautia obeum ATCC 29174</name>
    <dbReference type="NCBI Taxonomy" id="411459"/>
    <lineage>
        <taxon>Bacteria</taxon>
        <taxon>Bacillati</taxon>
        <taxon>Bacillota</taxon>
        <taxon>Clostridia</taxon>
        <taxon>Lachnospirales</taxon>
        <taxon>Lachnospiraceae</taxon>
        <taxon>Blautia</taxon>
    </lineage>
</organism>
<protein>
    <submittedName>
        <fullName evidence="1">Uncharacterized protein</fullName>
    </submittedName>
</protein>
<dbReference type="AlphaFoldDB" id="A5ZWT2"/>
<evidence type="ECO:0000313" key="1">
    <source>
        <dbReference type="EMBL" id="EDM85960.1"/>
    </source>
</evidence>
<dbReference type="EMBL" id="AAVO02000021">
    <property type="protein sequence ID" value="EDM85960.1"/>
    <property type="molecule type" value="Genomic_DNA"/>
</dbReference>
<sequence>MRNAITVTVLLIRKQKKNAIIEKFSWRKNINK</sequence>
<dbReference type="Proteomes" id="UP000006002">
    <property type="component" value="Unassembled WGS sequence"/>
</dbReference>
<evidence type="ECO:0000313" key="2">
    <source>
        <dbReference type="Proteomes" id="UP000006002"/>
    </source>
</evidence>